<dbReference type="EMBL" id="UARK01000023">
    <property type="protein sequence ID" value="SPW30859.1"/>
    <property type="molecule type" value="Genomic_DNA"/>
</dbReference>
<sequence>MLEFVEVPQRYVVGVRRQVSAEELSDLHEHAFNETAEVLAQAQAQPGTSCCYFFAATPQVDLLAGFEVPVEQVAQVQEAATARGLAIHRFPPSAAAKAVHNDSYESLPDARQAFTAEVAQVPSEHPDGALAPISWEEYVSAPSDDDPSAGYVTELYRSLP</sequence>
<reference evidence="1 2" key="1">
    <citation type="submission" date="2018-06" db="EMBL/GenBank/DDBJ databases">
        <authorList>
            <consortium name="Pathogen Informatics"/>
            <person name="Doyle S."/>
        </authorList>
    </citation>
    <scope>NUCLEOTIDE SEQUENCE [LARGE SCALE GENOMIC DNA]</scope>
    <source>
        <strain evidence="1 2">NCTC10254</strain>
    </source>
</reference>
<protein>
    <submittedName>
        <fullName evidence="1">Putative transcriptional regulator, AraC family</fullName>
    </submittedName>
</protein>
<dbReference type="AlphaFoldDB" id="A0A3S4XGG0"/>
<dbReference type="GeneID" id="84574169"/>
<dbReference type="InterPro" id="IPR011256">
    <property type="entry name" value="Reg_factor_effector_dom_sf"/>
</dbReference>
<proteinExistence type="predicted"/>
<comment type="caution">
    <text evidence="1">The sequence shown here is derived from an EMBL/GenBank/DDBJ whole genome shotgun (WGS) entry which is preliminary data.</text>
</comment>
<dbReference type="SUPFAM" id="SSF55136">
    <property type="entry name" value="Probable bacterial effector-binding domain"/>
    <property type="match status" value="1"/>
</dbReference>
<dbReference type="RefSeq" id="WP_005520682.1">
    <property type="nucleotide sequence ID" value="NZ_CAUOLB010000003.1"/>
</dbReference>
<evidence type="ECO:0000313" key="2">
    <source>
        <dbReference type="Proteomes" id="UP000249886"/>
    </source>
</evidence>
<name>A0A3S4XGG0_9CORY</name>
<organism evidence="1 2">
    <name type="scientific">Corynebacterium matruchotii</name>
    <dbReference type="NCBI Taxonomy" id="43768"/>
    <lineage>
        <taxon>Bacteria</taxon>
        <taxon>Bacillati</taxon>
        <taxon>Actinomycetota</taxon>
        <taxon>Actinomycetes</taxon>
        <taxon>Mycobacteriales</taxon>
        <taxon>Corynebacteriaceae</taxon>
        <taxon>Corynebacterium</taxon>
    </lineage>
</organism>
<dbReference type="Gene3D" id="3.20.80.10">
    <property type="entry name" value="Regulatory factor, effector binding domain"/>
    <property type="match status" value="1"/>
</dbReference>
<dbReference type="Proteomes" id="UP000249886">
    <property type="component" value="Unassembled WGS sequence"/>
</dbReference>
<gene>
    <name evidence="1" type="ORF">NCTC10254_01968</name>
</gene>
<evidence type="ECO:0000313" key="1">
    <source>
        <dbReference type="EMBL" id="SPW30859.1"/>
    </source>
</evidence>
<accession>A0A3S4XGG0</accession>